<sequence length="306" mass="34178">MHRVEKALHSLDLVRALRKYVSRTAPFRQTDALFVLPAGHRKGLAASKSTITRWIRSTIQEAYRVRIKPIPAGLRAHSGRSVGASWAIRNQASAEQVCKAATWSSLHTFSKHYNIHTLQMQAGRTEDFSESYQALMDSSGPSYRNTDFVFVDHGGEIFKTLHYLSSLIQSIKNPLGTKDNPARICRDLMNCQQKMGDGTYWIDPNVGCSSDTIEVTCNFTQGGQTCLRPVTASKLVFETGRVQMNFLHLLSSEAIQHITVHCLNAPVWGTSTDKLSQNAVRFKAWNGQIFEAGGQYQPEVTVDDCK</sequence>
<keyword evidence="2" id="KW-0964">Secreted</keyword>
<dbReference type="SMART" id="SM00038">
    <property type="entry name" value="COLFI"/>
    <property type="match status" value="1"/>
</dbReference>
<comment type="caution">
    <text evidence="6">The sequence shown here is derived from an EMBL/GenBank/DDBJ whole genome shotgun (WGS) entry which is preliminary data.</text>
</comment>
<keyword evidence="3" id="KW-0176">Collagen</keyword>
<proteinExistence type="predicted"/>
<evidence type="ECO:0000256" key="1">
    <source>
        <dbReference type="ARBA" id="ARBA00004613"/>
    </source>
</evidence>
<evidence type="ECO:0000256" key="4">
    <source>
        <dbReference type="ARBA" id="ARBA00023172"/>
    </source>
</evidence>
<evidence type="ECO:0000256" key="2">
    <source>
        <dbReference type="ARBA" id="ARBA00022525"/>
    </source>
</evidence>
<dbReference type="Gene3D" id="2.60.120.1000">
    <property type="match status" value="2"/>
</dbReference>
<accession>A0ABN9KUD1</accession>
<dbReference type="InterPro" id="IPR011010">
    <property type="entry name" value="DNA_brk_join_enz"/>
</dbReference>
<gene>
    <name evidence="6" type="ORF">RIMI_LOCUS1652192</name>
</gene>
<dbReference type="Gene3D" id="1.10.443.10">
    <property type="entry name" value="Intergrase catalytic core"/>
    <property type="match status" value="1"/>
</dbReference>
<evidence type="ECO:0000256" key="3">
    <source>
        <dbReference type="ARBA" id="ARBA00023119"/>
    </source>
</evidence>
<reference evidence="6" key="1">
    <citation type="submission" date="2023-07" db="EMBL/GenBank/DDBJ databases">
        <authorList>
            <person name="Stuckert A."/>
        </authorList>
    </citation>
    <scope>NUCLEOTIDE SEQUENCE</scope>
</reference>
<dbReference type="Pfam" id="PF01410">
    <property type="entry name" value="COLFI"/>
    <property type="match status" value="2"/>
</dbReference>
<dbReference type="PROSITE" id="PS51461">
    <property type="entry name" value="NC1_FIB"/>
    <property type="match status" value="1"/>
</dbReference>
<protein>
    <recommendedName>
        <fullName evidence="5">Fibrillar collagen NC1 domain-containing protein</fullName>
    </recommendedName>
</protein>
<dbReference type="InterPro" id="IPR000885">
    <property type="entry name" value="Fib_collagen_C"/>
</dbReference>
<feature type="non-terminal residue" evidence="6">
    <location>
        <position position="306"/>
    </location>
</feature>
<dbReference type="SUPFAM" id="SSF56349">
    <property type="entry name" value="DNA breaking-rejoining enzymes"/>
    <property type="match status" value="1"/>
</dbReference>
<dbReference type="PANTHER" id="PTHR33066">
    <property type="entry name" value="INTEGRASE_SAM-LIKE_N DOMAIN-CONTAINING PROTEIN"/>
    <property type="match status" value="1"/>
</dbReference>
<evidence type="ECO:0000313" key="7">
    <source>
        <dbReference type="Proteomes" id="UP001176940"/>
    </source>
</evidence>
<dbReference type="PANTHER" id="PTHR33066:SF2">
    <property type="entry name" value="FILAGGRIN-2-LIKE"/>
    <property type="match status" value="1"/>
</dbReference>
<comment type="subcellular location">
    <subcellularLocation>
        <location evidence="1">Secreted</location>
    </subcellularLocation>
</comment>
<organism evidence="6 7">
    <name type="scientific">Ranitomeya imitator</name>
    <name type="common">mimic poison frog</name>
    <dbReference type="NCBI Taxonomy" id="111125"/>
    <lineage>
        <taxon>Eukaryota</taxon>
        <taxon>Metazoa</taxon>
        <taxon>Chordata</taxon>
        <taxon>Craniata</taxon>
        <taxon>Vertebrata</taxon>
        <taxon>Euteleostomi</taxon>
        <taxon>Amphibia</taxon>
        <taxon>Batrachia</taxon>
        <taxon>Anura</taxon>
        <taxon>Neobatrachia</taxon>
        <taxon>Hyloidea</taxon>
        <taxon>Dendrobatidae</taxon>
        <taxon>Dendrobatinae</taxon>
        <taxon>Ranitomeya</taxon>
    </lineage>
</organism>
<dbReference type="EMBL" id="CAUEEQ010002180">
    <property type="protein sequence ID" value="CAJ0921958.1"/>
    <property type="molecule type" value="Genomic_DNA"/>
</dbReference>
<evidence type="ECO:0000259" key="5">
    <source>
        <dbReference type="PROSITE" id="PS51461"/>
    </source>
</evidence>
<evidence type="ECO:0000313" key="6">
    <source>
        <dbReference type="EMBL" id="CAJ0921958.1"/>
    </source>
</evidence>
<feature type="domain" description="Fibrillar collagen NC1" evidence="5">
    <location>
        <begin position="155"/>
        <end position="306"/>
    </location>
</feature>
<keyword evidence="7" id="KW-1185">Reference proteome</keyword>
<name>A0ABN9KUD1_9NEOB</name>
<dbReference type="InterPro" id="IPR013762">
    <property type="entry name" value="Integrase-like_cat_sf"/>
</dbReference>
<keyword evidence="4" id="KW-0233">DNA recombination</keyword>
<dbReference type="Proteomes" id="UP001176940">
    <property type="component" value="Unassembled WGS sequence"/>
</dbReference>